<gene>
    <name evidence="3" type="ORF">OHK93_002011</name>
</gene>
<feature type="region of interest" description="Disordered" evidence="1">
    <location>
        <begin position="486"/>
        <end position="505"/>
    </location>
</feature>
<comment type="caution">
    <text evidence="3">The sequence shown here is derived from an EMBL/GenBank/DDBJ whole genome shotgun (WGS) entry which is preliminary data.</text>
</comment>
<dbReference type="SUPFAM" id="SSF81383">
    <property type="entry name" value="F-box domain"/>
    <property type="match status" value="1"/>
</dbReference>
<dbReference type="InterPro" id="IPR036047">
    <property type="entry name" value="F-box-like_dom_sf"/>
</dbReference>
<dbReference type="EMBL" id="JAPUFD010000012">
    <property type="protein sequence ID" value="MDI1490807.1"/>
    <property type="molecule type" value="Genomic_DNA"/>
</dbReference>
<organism evidence="3 4">
    <name type="scientific">Ramalina farinacea</name>
    <dbReference type="NCBI Taxonomy" id="258253"/>
    <lineage>
        <taxon>Eukaryota</taxon>
        <taxon>Fungi</taxon>
        <taxon>Dikarya</taxon>
        <taxon>Ascomycota</taxon>
        <taxon>Pezizomycotina</taxon>
        <taxon>Lecanoromycetes</taxon>
        <taxon>OSLEUM clade</taxon>
        <taxon>Lecanoromycetidae</taxon>
        <taxon>Lecanorales</taxon>
        <taxon>Lecanorineae</taxon>
        <taxon>Ramalinaceae</taxon>
        <taxon>Ramalina</taxon>
    </lineage>
</organism>
<evidence type="ECO:0000313" key="4">
    <source>
        <dbReference type="Proteomes" id="UP001161017"/>
    </source>
</evidence>
<evidence type="ECO:0000256" key="1">
    <source>
        <dbReference type="SAM" id="MobiDB-lite"/>
    </source>
</evidence>
<evidence type="ECO:0000259" key="2">
    <source>
        <dbReference type="PROSITE" id="PS50181"/>
    </source>
</evidence>
<feature type="region of interest" description="Disordered" evidence="1">
    <location>
        <begin position="178"/>
        <end position="273"/>
    </location>
</feature>
<dbReference type="AlphaFoldDB" id="A0AA43QRG1"/>
<dbReference type="Pfam" id="PF00646">
    <property type="entry name" value="F-box"/>
    <property type="match status" value="1"/>
</dbReference>
<proteinExistence type="predicted"/>
<dbReference type="Proteomes" id="UP001161017">
    <property type="component" value="Unassembled WGS sequence"/>
</dbReference>
<feature type="domain" description="F-box" evidence="2">
    <location>
        <begin position="2"/>
        <end position="29"/>
    </location>
</feature>
<accession>A0AA43QRG1</accession>
<sequence length="505" mass="57354">MAFHLLALPHEVIHFILTLVDPQDVAALSCCRSLHRFIQSDRLLCKELYLKHYVGNIGGLLDDPRKRHGAKEIDWDAELKQLVKTEKILSSNDGDLKKQHLEDIVQSVDYLLKTCTTGQIDAETSRNMSLLLHLLGTDQVHRNDLQTASSLYNWAHLNAWRARPSCLHFRRATATLRDLQESDDSAGEGDDEDEEDEDEIEQHPESEPLQEDVDAEADDEDEEPDADQASSNLSHVFVSGIGRPSEGTRSGRQRRRLTPRPPSIPQVDQKESIRRQMSAKLHCLSGVPVQQIHRNPPVAISPHNLRRERNKALIHPYARSRVYDLRQHTEASLWGPFFPDGTQNVDWEKIEAIMLILDHNMKLYSCTHGRPDPLVVPKWDTPFEGAAPYSYVSRKPDLPMEPSLPLEAQDPYNITGTWYRIVCFLDYTELFEFNFQGHYPPGNQPRPALDTEEAIRLITLKLVVSKIEPPGEEDGQALPVVHFKGTSSSVRPSWDPNANSKIRGV</sequence>
<protein>
    <recommendedName>
        <fullName evidence="2">F-box domain-containing protein</fullName>
    </recommendedName>
</protein>
<dbReference type="PROSITE" id="PS50181">
    <property type="entry name" value="FBOX"/>
    <property type="match status" value="1"/>
</dbReference>
<dbReference type="InterPro" id="IPR001810">
    <property type="entry name" value="F-box_dom"/>
</dbReference>
<evidence type="ECO:0000313" key="3">
    <source>
        <dbReference type="EMBL" id="MDI1490807.1"/>
    </source>
</evidence>
<keyword evidence="4" id="KW-1185">Reference proteome</keyword>
<name>A0AA43QRG1_9LECA</name>
<reference evidence="3" key="1">
    <citation type="journal article" date="2023" name="Genome Biol. Evol.">
        <title>First Whole Genome Sequence and Flow Cytometry Genome Size Data for the Lichen-Forming Fungus Ramalina farinacea (Ascomycota).</title>
        <authorList>
            <person name="Llewellyn T."/>
            <person name="Mian S."/>
            <person name="Hill R."/>
            <person name="Leitch I.J."/>
            <person name="Gaya E."/>
        </authorList>
    </citation>
    <scope>NUCLEOTIDE SEQUENCE</scope>
    <source>
        <strain evidence="3">LIQ254RAFAR</strain>
    </source>
</reference>
<feature type="compositionally biased region" description="Acidic residues" evidence="1">
    <location>
        <begin position="181"/>
        <end position="200"/>
    </location>
</feature>
<feature type="compositionally biased region" description="Acidic residues" evidence="1">
    <location>
        <begin position="208"/>
        <end position="226"/>
    </location>
</feature>